<gene>
    <name evidence="2" type="ORF">Fcan01_14361</name>
</gene>
<protein>
    <submittedName>
        <fullName evidence="2">Uncharacterized protein</fullName>
    </submittedName>
</protein>
<dbReference type="AlphaFoldDB" id="A0A226E2P3"/>
<reference evidence="2 3" key="1">
    <citation type="submission" date="2015-12" db="EMBL/GenBank/DDBJ databases">
        <title>The genome of Folsomia candida.</title>
        <authorList>
            <person name="Faddeeva A."/>
            <person name="Derks M.F."/>
            <person name="Anvar Y."/>
            <person name="Smit S."/>
            <person name="Van Straalen N."/>
            <person name="Roelofs D."/>
        </authorList>
    </citation>
    <scope>NUCLEOTIDE SEQUENCE [LARGE SCALE GENOMIC DNA]</scope>
    <source>
        <strain evidence="2 3">VU population</strain>
        <tissue evidence="2">Whole body</tissue>
    </source>
</reference>
<evidence type="ECO:0000313" key="3">
    <source>
        <dbReference type="Proteomes" id="UP000198287"/>
    </source>
</evidence>
<proteinExistence type="predicted"/>
<feature type="signal peptide" evidence="1">
    <location>
        <begin position="1"/>
        <end position="20"/>
    </location>
</feature>
<dbReference type="Proteomes" id="UP000198287">
    <property type="component" value="Unassembled WGS sequence"/>
</dbReference>
<sequence>MGLTNWFLYFCVLQIDVLQACICPMEWKYGLPAQICGKEIAAVNNDHTCQPQAIYVCTELGGVGSVKFEKDCLGLNFCEMILTRMCKTEECCKEERQKRGCEYAVDYSRKMVNTKLLLYFWLLEISKLQACTCPKEWKYGIPAEICGKKINAINNEHACEPQYVYNCTELGGVVIPDPKMSCKISRHYFCEMKYSLTCKTEECCKRDRLRRGCADDVATIPLRHLTLGKPGQPSQSFPISSSSRKCIYGLSKGPYTFSVKFHIVKACICPKEWKYGLPAEICGKEIIAINKDHSCEPQFVYTCTELGGSRNSSPRNEL</sequence>
<name>A0A226E2P3_FOLCA</name>
<feature type="chain" id="PRO_5012578762" evidence="1">
    <location>
        <begin position="21"/>
        <end position="318"/>
    </location>
</feature>
<keyword evidence="1" id="KW-0732">Signal</keyword>
<comment type="caution">
    <text evidence="2">The sequence shown here is derived from an EMBL/GenBank/DDBJ whole genome shotgun (WGS) entry which is preliminary data.</text>
</comment>
<evidence type="ECO:0000313" key="2">
    <source>
        <dbReference type="EMBL" id="OXA51191.1"/>
    </source>
</evidence>
<organism evidence="2 3">
    <name type="scientific">Folsomia candida</name>
    <name type="common">Springtail</name>
    <dbReference type="NCBI Taxonomy" id="158441"/>
    <lineage>
        <taxon>Eukaryota</taxon>
        <taxon>Metazoa</taxon>
        <taxon>Ecdysozoa</taxon>
        <taxon>Arthropoda</taxon>
        <taxon>Hexapoda</taxon>
        <taxon>Collembola</taxon>
        <taxon>Entomobryomorpha</taxon>
        <taxon>Isotomoidea</taxon>
        <taxon>Isotomidae</taxon>
        <taxon>Proisotominae</taxon>
        <taxon>Folsomia</taxon>
    </lineage>
</organism>
<dbReference type="EMBL" id="LNIX01000008">
    <property type="protein sequence ID" value="OXA51191.1"/>
    <property type="molecule type" value="Genomic_DNA"/>
</dbReference>
<keyword evidence="3" id="KW-1185">Reference proteome</keyword>
<evidence type="ECO:0000256" key="1">
    <source>
        <dbReference type="SAM" id="SignalP"/>
    </source>
</evidence>
<accession>A0A226E2P3</accession>